<gene>
    <name evidence="2" type="ORF">OC25_25970</name>
</gene>
<feature type="region of interest" description="Disordered" evidence="1">
    <location>
        <begin position="304"/>
        <end position="335"/>
    </location>
</feature>
<evidence type="ECO:0000256" key="1">
    <source>
        <dbReference type="SAM" id="MobiDB-lite"/>
    </source>
</evidence>
<keyword evidence="3" id="KW-1185">Reference proteome</keyword>
<name>A0A0C1CW72_9SPHI</name>
<reference evidence="2 3" key="1">
    <citation type="submission" date="2014-10" db="EMBL/GenBank/DDBJ databases">
        <title>Pedobacter Kyungheensis.</title>
        <authorList>
            <person name="Anderson B.M."/>
            <person name="Newman J.D."/>
        </authorList>
    </citation>
    <scope>NUCLEOTIDE SEQUENCE [LARGE SCALE GENOMIC DNA]</scope>
    <source>
        <strain evidence="2 3">KACC 16221</strain>
    </source>
</reference>
<dbReference type="Proteomes" id="UP000031246">
    <property type="component" value="Unassembled WGS sequence"/>
</dbReference>
<dbReference type="InterPro" id="IPR022385">
    <property type="entry name" value="Rhs_assc_core"/>
</dbReference>
<feature type="compositionally biased region" description="Polar residues" evidence="1">
    <location>
        <begin position="304"/>
        <end position="313"/>
    </location>
</feature>
<dbReference type="EMBL" id="JSYN01000050">
    <property type="protein sequence ID" value="KIA88616.1"/>
    <property type="molecule type" value="Genomic_DNA"/>
</dbReference>
<evidence type="ECO:0000313" key="2">
    <source>
        <dbReference type="EMBL" id="KIA88616.1"/>
    </source>
</evidence>
<dbReference type="PANTHER" id="PTHR32305">
    <property type="match status" value="1"/>
</dbReference>
<dbReference type="RefSeq" id="WP_039483222.1">
    <property type="nucleotide sequence ID" value="NZ_JSYN01000050.1"/>
</dbReference>
<organism evidence="2 3">
    <name type="scientific">Pedobacter kyungheensis</name>
    <dbReference type="NCBI Taxonomy" id="1069985"/>
    <lineage>
        <taxon>Bacteria</taxon>
        <taxon>Pseudomonadati</taxon>
        <taxon>Bacteroidota</taxon>
        <taxon>Sphingobacteriia</taxon>
        <taxon>Sphingobacteriales</taxon>
        <taxon>Sphingobacteriaceae</taxon>
        <taxon>Pedobacter</taxon>
    </lineage>
</organism>
<feature type="non-terminal residue" evidence="2">
    <location>
        <position position="1"/>
    </location>
</feature>
<accession>A0A0C1CW72</accession>
<evidence type="ECO:0008006" key="4">
    <source>
        <dbReference type="Google" id="ProtNLM"/>
    </source>
</evidence>
<comment type="caution">
    <text evidence="2">The sequence shown here is derived from an EMBL/GenBank/DDBJ whole genome shotgun (WGS) entry which is preliminary data.</text>
</comment>
<dbReference type="PANTHER" id="PTHR32305:SF15">
    <property type="entry name" value="PROTEIN RHSA-RELATED"/>
    <property type="match status" value="1"/>
</dbReference>
<evidence type="ECO:0000313" key="3">
    <source>
        <dbReference type="Proteomes" id="UP000031246"/>
    </source>
</evidence>
<dbReference type="AlphaFoldDB" id="A0A0C1CW72"/>
<dbReference type="Gene3D" id="2.180.10.10">
    <property type="entry name" value="RHS repeat-associated core"/>
    <property type="match status" value="1"/>
</dbReference>
<dbReference type="InterPro" id="IPR050708">
    <property type="entry name" value="T6SS_VgrG/RHS"/>
</dbReference>
<dbReference type="NCBIfam" id="TIGR03696">
    <property type="entry name" value="Rhs_assc_core"/>
    <property type="match status" value="1"/>
</dbReference>
<proteinExistence type="predicted"/>
<protein>
    <recommendedName>
        <fullName evidence="4">RHS repeat-associated core domain-containing protein</fullName>
    </recommendedName>
</protein>
<feature type="compositionally biased region" description="Polar residues" evidence="1">
    <location>
        <begin position="319"/>
        <end position="335"/>
    </location>
</feature>
<sequence>LSDHLGNVRVTFKQSPIPPYALEVIQRDDYYAFGLRKEGSPNANVNKYLYNGKELQEELGQYDYGARFYDPVIGRWNVIDPLAEKMRRYSSYNYGFNNPIRFVDPDGMEGKDWVKKGNTWTWDENINTAEQAKTAGYDDYRAPGSIIETASIGEQKAKGSVLLGENGQASYVPTNNIIVTGFEMLSNWLQSFQQKDSPIGSGWTMYNSGNGMGPDPDARFGPNAKEISSLGDISSLLSYGGQLRTNSSPPPFFNPFDAFGAADNISQGKLMKYLTKKEVAADTSVLTNLLIDDKRGDTITSQQFMGRTSSSGTKLYLNSDGSLTTTPKYNHSNNK</sequence>